<dbReference type="InterPro" id="IPR036866">
    <property type="entry name" value="RibonucZ/Hydroxyglut_hydro"/>
</dbReference>
<dbReference type="AlphaFoldDB" id="A0A1Y5I6R2"/>
<evidence type="ECO:0000256" key="2">
    <source>
        <dbReference type="ARBA" id="ARBA00010624"/>
    </source>
</evidence>
<dbReference type="Gene3D" id="3.60.15.10">
    <property type="entry name" value="Ribonuclease Z/Hydroxyacylglutathione hydrolase-like"/>
    <property type="match status" value="1"/>
</dbReference>
<dbReference type="CDD" id="cd16293">
    <property type="entry name" value="CPSF2-like_MBL-fold"/>
    <property type="match status" value="1"/>
</dbReference>
<feature type="region of interest" description="Disordered" evidence="7">
    <location>
        <begin position="413"/>
        <end position="444"/>
    </location>
</feature>
<evidence type="ECO:0000256" key="7">
    <source>
        <dbReference type="SAM" id="MobiDB-lite"/>
    </source>
</evidence>
<dbReference type="Pfam" id="PF13299">
    <property type="entry name" value="CPSF100_C"/>
    <property type="match status" value="1"/>
</dbReference>
<dbReference type="SUPFAM" id="SSF56281">
    <property type="entry name" value="Metallo-hydrolase/oxidoreductase"/>
    <property type="match status" value="1"/>
</dbReference>
<dbReference type="GO" id="GO:0003723">
    <property type="term" value="F:RNA binding"/>
    <property type="evidence" value="ECO:0007669"/>
    <property type="project" value="UniProtKB-KW"/>
</dbReference>
<dbReference type="Pfam" id="PF07521">
    <property type="entry name" value="RMMBL"/>
    <property type="match status" value="1"/>
</dbReference>
<dbReference type="InterPro" id="IPR025069">
    <property type="entry name" value="Cpsf2_C"/>
</dbReference>
<feature type="compositionally biased region" description="Basic and acidic residues" evidence="7">
    <location>
        <begin position="416"/>
        <end position="444"/>
    </location>
</feature>
<protein>
    <recommendedName>
        <fullName evidence="6">Cleavage and polyadenylation specificity factor subunit 2</fullName>
    </recommendedName>
    <alternativeName>
        <fullName evidence="6">Cleavage and polyadenylation specificity factor 100 kDa subunit</fullName>
    </alternativeName>
</protein>
<dbReference type="Proteomes" id="UP000195557">
    <property type="component" value="Unassembled WGS sequence"/>
</dbReference>
<dbReference type="PANTHER" id="PTHR45922">
    <property type="entry name" value="CLEAVAGE AND POLYADENYLATION SPECIFICITY FACTOR SUBUNIT 2"/>
    <property type="match status" value="1"/>
</dbReference>
<dbReference type="Pfam" id="PF10996">
    <property type="entry name" value="Beta-Casp"/>
    <property type="match status" value="1"/>
</dbReference>
<dbReference type="PANTHER" id="PTHR45922:SF1">
    <property type="entry name" value="CLEAVAGE AND POLYADENYLATION SPECIFICITY FACTOR SUBUNIT 2"/>
    <property type="match status" value="1"/>
</dbReference>
<keyword evidence="5 6" id="KW-0539">Nucleus</keyword>
<proteinExistence type="inferred from homology"/>
<accession>A0A1Y5I6R2</accession>
<dbReference type="InterPro" id="IPR027075">
    <property type="entry name" value="CPSF2"/>
</dbReference>
<sequence length="803" mass="88896">MTELALVLDGEAPVRKKEVERGNKVLVTPLYGVRGERAMCYHVSIDGCNILLDCGWTDAFDVEMLKPLEAIAKDVDAVLISHPDTAHLGALPYAFGKLGMNCKVYATLPVHKMGQMYMYDHFLTRQDQEDFQETFSLDDVDKAFAAFVPVKYQQLSMLRGKGEGISVMAYAAGHTLGGAMWKIGKDAEDIIYAVDYNVRKERHLNGATFDSIHRPALLITDASSVEREVPKSTVPRDTKLVDTILSSLRMNGNVLIPIDPAGRVLELILLLEEKWQQRQLGSYQIVLLTNVAYNTLDFAKSHLEWMGDLVTSAFERRRENPFNTKFITICHTMDELKALPPGPKVVLASFGSLEAGPARHLFAEWAGDKSNLVVLTGQPEEGSLMEEVVRVSSKPAAKKNVKFTLSRRVPLEGEELATHESTRKADKSKKEEEKKPEHVSVEEEMVDIKPVEPVEPEEPEPMDVLFGVTTVGSTAEADLRRRETLTEGFTPIMTQHGPMFADEVWDPVMTDYGQEIDIELFMRTSQQASGRMVPELAKEPSTMFEDPSVEMIEEQQLVEAAQEAEEDEEIPTKLVSEAVEVSVKATILTIDFEGKADGQSVRTLIEQAAPRQIVLVHGNAKETKLLKDQLVLTLPGVDIYTPNAGKTVECTSSMATYKIRLSDALFQKAKMRDMSGYRVGWVNGIVGKALEEGGAPMLLPMSTLSTKADAGALVTTTSNEMAIMKRAAAQPGSVFLGDLRLVDFRQALAQEGITAEFSGGVLVCADGRVTIRKDSDEKLVIEGALSQDFFEIRQILYSQYQIL</sequence>
<name>A0A1Y5I6R2_OSTTA</name>
<evidence type="ECO:0000256" key="5">
    <source>
        <dbReference type="ARBA" id="ARBA00023242"/>
    </source>
</evidence>
<keyword evidence="4 6" id="KW-0694">RNA-binding</keyword>
<dbReference type="GO" id="GO:0005847">
    <property type="term" value="C:mRNA cleavage and polyadenylation specificity factor complex"/>
    <property type="evidence" value="ECO:0007669"/>
    <property type="project" value="InterPro"/>
</dbReference>
<evidence type="ECO:0000256" key="1">
    <source>
        <dbReference type="ARBA" id="ARBA00004123"/>
    </source>
</evidence>
<evidence type="ECO:0000313" key="9">
    <source>
        <dbReference type="EMBL" id="OUS42725.1"/>
    </source>
</evidence>
<dbReference type="EMBL" id="KZ155838">
    <property type="protein sequence ID" value="OUS42725.1"/>
    <property type="molecule type" value="Genomic_DNA"/>
</dbReference>
<dbReference type="InterPro" id="IPR001279">
    <property type="entry name" value="Metallo-B-lactamas"/>
</dbReference>
<gene>
    <name evidence="9" type="ORF">BE221DRAFT_62736</name>
</gene>
<dbReference type="SMART" id="SM01027">
    <property type="entry name" value="Beta-Casp"/>
    <property type="match status" value="1"/>
</dbReference>
<evidence type="ECO:0000259" key="8">
    <source>
        <dbReference type="SMART" id="SM01027"/>
    </source>
</evidence>
<feature type="domain" description="Beta-Casp" evidence="8">
    <location>
        <begin position="264"/>
        <end position="388"/>
    </location>
</feature>
<comment type="similarity">
    <text evidence="2 6">Belongs to the metallo-beta-lactamase superfamily. RNA-metabolizing metallo-beta-lactamase-like family. CPSF2/YSH1 subfamily.</text>
</comment>
<keyword evidence="3 6" id="KW-0507">mRNA processing</keyword>
<dbReference type="InterPro" id="IPR022712">
    <property type="entry name" value="Beta_Casp"/>
</dbReference>
<evidence type="ECO:0000256" key="4">
    <source>
        <dbReference type="ARBA" id="ARBA00022884"/>
    </source>
</evidence>
<dbReference type="InterPro" id="IPR011108">
    <property type="entry name" value="RMMBL"/>
</dbReference>
<evidence type="ECO:0000256" key="3">
    <source>
        <dbReference type="ARBA" id="ARBA00022664"/>
    </source>
</evidence>
<dbReference type="eggNOG" id="KOG1135">
    <property type="taxonomic scope" value="Eukaryota"/>
</dbReference>
<reference evidence="9" key="1">
    <citation type="submission" date="2017-04" db="EMBL/GenBank/DDBJ databases">
        <title>Population genomics of picophytoplankton unveils novel chromosome hypervariability.</title>
        <authorList>
            <consortium name="DOE Joint Genome Institute"/>
            <person name="Blanc-Mathieu R."/>
            <person name="Krasovec M."/>
            <person name="Hebrard M."/>
            <person name="Yau S."/>
            <person name="Desgranges E."/>
            <person name="Martin J."/>
            <person name="Schackwitz W."/>
            <person name="Kuo A."/>
            <person name="Salin G."/>
            <person name="Donnadieu C."/>
            <person name="Desdevises Y."/>
            <person name="Sanchez-Ferandin S."/>
            <person name="Moreau H."/>
            <person name="Rivals E."/>
            <person name="Grigoriev I.V."/>
            <person name="Grimsley N."/>
            <person name="Eyre-Walker A."/>
            <person name="Piganeau G."/>
        </authorList>
    </citation>
    <scope>NUCLEOTIDE SEQUENCE [LARGE SCALE GENOMIC DNA]</scope>
    <source>
        <strain evidence="9">RCC 1115</strain>
    </source>
</reference>
<organism evidence="9">
    <name type="scientific">Ostreococcus tauri</name>
    <name type="common">Marine green alga</name>
    <dbReference type="NCBI Taxonomy" id="70448"/>
    <lineage>
        <taxon>Eukaryota</taxon>
        <taxon>Viridiplantae</taxon>
        <taxon>Chlorophyta</taxon>
        <taxon>Mamiellophyceae</taxon>
        <taxon>Mamiellales</taxon>
        <taxon>Bathycoccaceae</taxon>
        <taxon>Ostreococcus</taxon>
    </lineage>
</organism>
<dbReference type="InterPro" id="IPR035639">
    <property type="entry name" value="CPSF2_MBL"/>
</dbReference>
<evidence type="ECO:0000256" key="6">
    <source>
        <dbReference type="RuleBase" id="RU365006"/>
    </source>
</evidence>
<dbReference type="FunFam" id="3.60.15.10:FF:000008">
    <property type="entry name" value="Cleavage and polyadenylation specificity factor subunit 2"/>
    <property type="match status" value="1"/>
</dbReference>
<comment type="subcellular location">
    <subcellularLocation>
        <location evidence="1 6">Nucleus</location>
    </subcellularLocation>
</comment>
<dbReference type="Pfam" id="PF16661">
    <property type="entry name" value="Lactamase_B_6"/>
    <property type="match status" value="1"/>
</dbReference>
<dbReference type="GO" id="GO:0006398">
    <property type="term" value="P:mRNA 3'-end processing by stem-loop binding and cleavage"/>
    <property type="evidence" value="ECO:0007669"/>
    <property type="project" value="InterPro"/>
</dbReference>